<dbReference type="RefSeq" id="WP_340541475.1">
    <property type="nucleotide sequence ID" value="NZ_JBBLXS010000134.1"/>
</dbReference>
<dbReference type="EMBL" id="JBBLXS010000134">
    <property type="protein sequence ID" value="MEK0185619.1"/>
    <property type="molecule type" value="Genomic_DNA"/>
</dbReference>
<gene>
    <name evidence="1" type="ORF">WMG39_12295</name>
</gene>
<proteinExistence type="predicted"/>
<protein>
    <submittedName>
        <fullName evidence="1">Uncharacterized protein</fullName>
    </submittedName>
</protein>
<keyword evidence="2" id="KW-1185">Reference proteome</keyword>
<sequence>MDKRRPILIVSNDANNRAANIALRLGLRVIYRQKRAIALS</sequence>
<evidence type="ECO:0000313" key="1">
    <source>
        <dbReference type="EMBL" id="MEK0185619.1"/>
    </source>
</evidence>
<evidence type="ECO:0000313" key="2">
    <source>
        <dbReference type="Proteomes" id="UP001384579"/>
    </source>
</evidence>
<reference evidence="1 2" key="1">
    <citation type="journal article" date="2020" name="Harmful Algae">
        <title>Molecular and morphological characterization of a novel dihydroanatoxin-a producing Microcoleus species (cyanobacteria) from the Russian River, California, USA.</title>
        <authorList>
            <person name="Conklin K.Y."/>
            <person name="Stancheva R."/>
            <person name="Otten T.G."/>
            <person name="Fadness R."/>
            <person name="Boyer G.L."/>
            <person name="Read B."/>
            <person name="Zhang X."/>
            <person name="Sheath R.G."/>
        </authorList>
    </citation>
    <scope>NUCLEOTIDE SEQUENCE [LARGE SCALE GENOMIC DNA]</scope>
    <source>
        <strain evidence="1 2">PTRS2</strain>
    </source>
</reference>
<dbReference type="Proteomes" id="UP001384579">
    <property type="component" value="Unassembled WGS sequence"/>
</dbReference>
<accession>A0ABU8YMI7</accession>
<organism evidence="1 2">
    <name type="scientific">Microcoleus anatoxicus PTRS2</name>
    <dbReference type="NCBI Taxonomy" id="2705321"/>
    <lineage>
        <taxon>Bacteria</taxon>
        <taxon>Bacillati</taxon>
        <taxon>Cyanobacteriota</taxon>
        <taxon>Cyanophyceae</taxon>
        <taxon>Oscillatoriophycideae</taxon>
        <taxon>Oscillatoriales</taxon>
        <taxon>Microcoleaceae</taxon>
        <taxon>Microcoleus</taxon>
        <taxon>Microcoleus anatoxicus</taxon>
    </lineage>
</organism>
<name>A0ABU8YMI7_9CYAN</name>
<comment type="caution">
    <text evidence="1">The sequence shown here is derived from an EMBL/GenBank/DDBJ whole genome shotgun (WGS) entry which is preliminary data.</text>
</comment>